<comment type="caution">
    <text evidence="5">The sequence shown here is derived from an EMBL/GenBank/DDBJ whole genome shotgun (WGS) entry which is preliminary data.</text>
</comment>
<feature type="region of interest" description="Disordered" evidence="3">
    <location>
        <begin position="180"/>
        <end position="212"/>
    </location>
</feature>
<keyword evidence="4" id="KW-0732">Signal</keyword>
<sequence>MKVLILLALVGVSIAKPVTLYNSWPFGGYTAYNVPTNVVYNSPAVTYSAVPAPATVTYTTPALTYAPFATKTQYHAQDELGQASFGYSHPGHARAEVRDAAGGVRGSYAYIGADGKEVRVNYVADSVKGFRVESNALPVGPAVPEVPVLVGPAPVQDTPEVAEAKAQHAKLVEEAIARNAEADKKDAAEAPKEAEKVEEDAATEKKGEEEVKSRRKRGAVYLASPQVYAAPAVTYAAAPAVTYAAAPVVTHHVPTLTYAAAPALTYSAIAAPAVRAATLTKVVNTPGHAVSYRVD</sequence>
<feature type="compositionally biased region" description="Basic and acidic residues" evidence="3">
    <location>
        <begin position="202"/>
        <end position="212"/>
    </location>
</feature>
<dbReference type="PANTHER" id="PTHR10380:SF196">
    <property type="entry name" value="CUTICULAR PROTEIN 72EA"/>
    <property type="match status" value="1"/>
</dbReference>
<dbReference type="Proteomes" id="UP000198287">
    <property type="component" value="Unassembled WGS sequence"/>
</dbReference>
<dbReference type="GO" id="GO:0062129">
    <property type="term" value="C:chitin-based extracellular matrix"/>
    <property type="evidence" value="ECO:0007669"/>
    <property type="project" value="TreeGrafter"/>
</dbReference>
<dbReference type="InterPro" id="IPR000618">
    <property type="entry name" value="Insect_cuticle"/>
</dbReference>
<evidence type="ECO:0000256" key="2">
    <source>
        <dbReference type="PROSITE-ProRule" id="PRU00497"/>
    </source>
</evidence>
<dbReference type="PROSITE" id="PS00233">
    <property type="entry name" value="CHIT_BIND_RR_1"/>
    <property type="match status" value="1"/>
</dbReference>
<gene>
    <name evidence="5" type="ORF">Fcan01_27567</name>
</gene>
<evidence type="ECO:0000313" key="6">
    <source>
        <dbReference type="Proteomes" id="UP000198287"/>
    </source>
</evidence>
<organism evidence="5 6">
    <name type="scientific">Folsomia candida</name>
    <name type="common">Springtail</name>
    <dbReference type="NCBI Taxonomy" id="158441"/>
    <lineage>
        <taxon>Eukaryota</taxon>
        <taxon>Metazoa</taxon>
        <taxon>Ecdysozoa</taxon>
        <taxon>Arthropoda</taxon>
        <taxon>Hexapoda</taxon>
        <taxon>Collembola</taxon>
        <taxon>Entomobryomorpha</taxon>
        <taxon>Isotomoidea</taxon>
        <taxon>Isotomidae</taxon>
        <taxon>Proisotominae</taxon>
        <taxon>Folsomia</taxon>
    </lineage>
</organism>
<protein>
    <submittedName>
        <fullName evidence="5">Cuticle protein 7</fullName>
    </submittedName>
</protein>
<feature type="signal peptide" evidence="4">
    <location>
        <begin position="1"/>
        <end position="15"/>
    </location>
</feature>
<dbReference type="OrthoDB" id="6515429at2759"/>
<feature type="compositionally biased region" description="Basic and acidic residues" evidence="3">
    <location>
        <begin position="180"/>
        <end position="195"/>
    </location>
</feature>
<dbReference type="PROSITE" id="PS51155">
    <property type="entry name" value="CHIT_BIND_RR_2"/>
    <property type="match status" value="1"/>
</dbReference>
<dbReference type="InterPro" id="IPR031311">
    <property type="entry name" value="CHIT_BIND_RR_consensus"/>
</dbReference>
<dbReference type="PANTHER" id="PTHR10380">
    <property type="entry name" value="CUTICLE PROTEIN"/>
    <property type="match status" value="1"/>
</dbReference>
<dbReference type="AlphaFoldDB" id="A0A226CYI5"/>
<dbReference type="OMA" id="SFAYSTH"/>
<dbReference type="GO" id="GO:0008010">
    <property type="term" value="F:structural constituent of chitin-based larval cuticle"/>
    <property type="evidence" value="ECO:0007669"/>
    <property type="project" value="TreeGrafter"/>
</dbReference>
<name>A0A226CYI5_FOLCA</name>
<keyword evidence="1 2" id="KW-0193">Cuticle</keyword>
<dbReference type="Pfam" id="PF00379">
    <property type="entry name" value="Chitin_bind_4"/>
    <property type="match status" value="1"/>
</dbReference>
<dbReference type="EMBL" id="LNIX01000054">
    <property type="protein sequence ID" value="OXA37674.1"/>
    <property type="molecule type" value="Genomic_DNA"/>
</dbReference>
<keyword evidence="6" id="KW-1185">Reference proteome</keyword>
<evidence type="ECO:0000256" key="1">
    <source>
        <dbReference type="ARBA" id="ARBA00022460"/>
    </source>
</evidence>
<feature type="chain" id="PRO_5012714162" evidence="4">
    <location>
        <begin position="16"/>
        <end position="295"/>
    </location>
</feature>
<reference evidence="5 6" key="1">
    <citation type="submission" date="2015-12" db="EMBL/GenBank/DDBJ databases">
        <title>The genome of Folsomia candida.</title>
        <authorList>
            <person name="Faddeeva A."/>
            <person name="Derks M.F."/>
            <person name="Anvar Y."/>
            <person name="Smit S."/>
            <person name="Van Straalen N."/>
            <person name="Roelofs D."/>
        </authorList>
    </citation>
    <scope>NUCLEOTIDE SEQUENCE [LARGE SCALE GENOMIC DNA]</scope>
    <source>
        <strain evidence="5 6">VU population</strain>
        <tissue evidence="5">Whole body</tissue>
    </source>
</reference>
<proteinExistence type="predicted"/>
<evidence type="ECO:0000256" key="3">
    <source>
        <dbReference type="SAM" id="MobiDB-lite"/>
    </source>
</evidence>
<accession>A0A226CYI5</accession>
<dbReference type="InterPro" id="IPR050468">
    <property type="entry name" value="Cuticle_Struct_Prot"/>
</dbReference>
<evidence type="ECO:0000256" key="4">
    <source>
        <dbReference type="SAM" id="SignalP"/>
    </source>
</evidence>
<dbReference type="STRING" id="158441.A0A226CYI5"/>
<evidence type="ECO:0000313" key="5">
    <source>
        <dbReference type="EMBL" id="OXA37674.1"/>
    </source>
</evidence>